<dbReference type="SUPFAM" id="SSF88946">
    <property type="entry name" value="Sigma2 domain of RNA polymerase sigma factors"/>
    <property type="match status" value="1"/>
</dbReference>
<proteinExistence type="inferred from homology"/>
<dbReference type="InterPro" id="IPR036388">
    <property type="entry name" value="WH-like_DNA-bd_sf"/>
</dbReference>
<evidence type="ECO:0000259" key="7">
    <source>
        <dbReference type="Pfam" id="PF04542"/>
    </source>
</evidence>
<dbReference type="Gene3D" id="1.10.10.10">
    <property type="entry name" value="Winged helix-like DNA-binding domain superfamily/Winged helix DNA-binding domain"/>
    <property type="match status" value="1"/>
</dbReference>
<dbReference type="InterPro" id="IPR007627">
    <property type="entry name" value="RNA_pol_sigma70_r2"/>
</dbReference>
<gene>
    <name evidence="9" type="ORF">H8K33_17070</name>
</gene>
<evidence type="ECO:0000256" key="6">
    <source>
        <dbReference type="RuleBase" id="RU000716"/>
    </source>
</evidence>
<dbReference type="InterPro" id="IPR000838">
    <property type="entry name" value="RNA_pol_sigma70_ECF_CS"/>
</dbReference>
<dbReference type="Pfam" id="PF08281">
    <property type="entry name" value="Sigma70_r4_2"/>
    <property type="match status" value="1"/>
</dbReference>
<evidence type="ECO:0000256" key="5">
    <source>
        <dbReference type="ARBA" id="ARBA00023163"/>
    </source>
</evidence>
<evidence type="ECO:0000256" key="3">
    <source>
        <dbReference type="ARBA" id="ARBA00023082"/>
    </source>
</evidence>
<dbReference type="InterPro" id="IPR013324">
    <property type="entry name" value="RNA_pol_sigma_r3/r4-like"/>
</dbReference>
<sequence length="203" mass="23413">MHDKHNEQRIDQALVVRASLNQDSQAFEQLVRRHQGVVRALLRRLTKGDHGLADDLAQETFLLAWRKLDQYRGEARFATWLYRIAYTNFLRQAEKVKNTASFTDGTEVDEVLAWCAAGEIDLRLDFERAMQRLNPTEQLVLLHCVQLDLSHEEASQILGLPLGTVKTNATRAKSKLQTWLGAWKNDWKMREKEVKDNRTKGSA</sequence>
<dbReference type="RefSeq" id="WP_186892272.1">
    <property type="nucleotide sequence ID" value="NZ_JACOFU010000008.1"/>
</dbReference>
<keyword evidence="5 6" id="KW-0804">Transcription</keyword>
<reference evidence="9 10" key="1">
    <citation type="submission" date="2020-08" db="EMBL/GenBank/DDBJ databases">
        <title>Novel species isolated from subtropical streams in China.</title>
        <authorList>
            <person name="Lu H."/>
        </authorList>
    </citation>
    <scope>NUCLEOTIDE SEQUENCE [LARGE SCALE GENOMIC DNA]</scope>
    <source>
        <strain evidence="9 10">KCTC 52442</strain>
    </source>
</reference>
<dbReference type="CDD" id="cd06171">
    <property type="entry name" value="Sigma70_r4"/>
    <property type="match status" value="1"/>
</dbReference>
<evidence type="ECO:0000256" key="2">
    <source>
        <dbReference type="ARBA" id="ARBA00023015"/>
    </source>
</evidence>
<dbReference type="PANTHER" id="PTHR43133">
    <property type="entry name" value="RNA POLYMERASE ECF-TYPE SIGMA FACTO"/>
    <property type="match status" value="1"/>
</dbReference>
<comment type="similarity">
    <text evidence="1 6">Belongs to the sigma-70 factor family. ECF subfamily.</text>
</comment>
<keyword evidence="10" id="KW-1185">Reference proteome</keyword>
<dbReference type="EMBL" id="JACOFU010000008">
    <property type="protein sequence ID" value="MBC3833224.1"/>
    <property type="molecule type" value="Genomic_DNA"/>
</dbReference>
<dbReference type="Gene3D" id="1.10.1740.10">
    <property type="match status" value="1"/>
</dbReference>
<protein>
    <recommendedName>
        <fullName evidence="6">RNA polymerase sigma factor</fullName>
    </recommendedName>
</protein>
<dbReference type="InterPro" id="IPR013325">
    <property type="entry name" value="RNA_pol_sigma_r2"/>
</dbReference>
<comment type="caution">
    <text evidence="9">The sequence shown here is derived from an EMBL/GenBank/DDBJ whole genome shotgun (WGS) entry which is preliminary data.</text>
</comment>
<dbReference type="Pfam" id="PF04542">
    <property type="entry name" value="Sigma70_r2"/>
    <property type="match status" value="1"/>
</dbReference>
<dbReference type="SUPFAM" id="SSF88659">
    <property type="entry name" value="Sigma3 and sigma4 domains of RNA polymerase sigma factors"/>
    <property type="match status" value="1"/>
</dbReference>
<evidence type="ECO:0000259" key="8">
    <source>
        <dbReference type="Pfam" id="PF08281"/>
    </source>
</evidence>
<dbReference type="Proteomes" id="UP000643610">
    <property type="component" value="Unassembled WGS sequence"/>
</dbReference>
<keyword evidence="2 6" id="KW-0805">Transcription regulation</keyword>
<dbReference type="NCBIfam" id="TIGR02937">
    <property type="entry name" value="sigma70-ECF"/>
    <property type="match status" value="1"/>
</dbReference>
<keyword evidence="3 6" id="KW-0731">Sigma factor</keyword>
<evidence type="ECO:0000313" key="10">
    <source>
        <dbReference type="Proteomes" id="UP000643610"/>
    </source>
</evidence>
<feature type="domain" description="RNA polymerase sigma factor 70 region 4 type 2" evidence="8">
    <location>
        <begin position="124"/>
        <end position="176"/>
    </location>
</feature>
<keyword evidence="4 6" id="KW-0238">DNA-binding</keyword>
<accession>A0ABR6XUT4</accession>
<evidence type="ECO:0000256" key="1">
    <source>
        <dbReference type="ARBA" id="ARBA00010641"/>
    </source>
</evidence>
<evidence type="ECO:0000313" key="9">
    <source>
        <dbReference type="EMBL" id="MBC3833224.1"/>
    </source>
</evidence>
<dbReference type="InterPro" id="IPR014284">
    <property type="entry name" value="RNA_pol_sigma-70_dom"/>
</dbReference>
<evidence type="ECO:0000256" key="4">
    <source>
        <dbReference type="ARBA" id="ARBA00023125"/>
    </source>
</evidence>
<organism evidence="9 10">
    <name type="scientific">Undibacterium amnicola</name>
    <dbReference type="NCBI Taxonomy" id="1834038"/>
    <lineage>
        <taxon>Bacteria</taxon>
        <taxon>Pseudomonadati</taxon>
        <taxon>Pseudomonadota</taxon>
        <taxon>Betaproteobacteria</taxon>
        <taxon>Burkholderiales</taxon>
        <taxon>Oxalobacteraceae</taxon>
        <taxon>Undibacterium</taxon>
    </lineage>
</organism>
<dbReference type="InterPro" id="IPR039425">
    <property type="entry name" value="RNA_pol_sigma-70-like"/>
</dbReference>
<dbReference type="PROSITE" id="PS01063">
    <property type="entry name" value="SIGMA70_ECF"/>
    <property type="match status" value="1"/>
</dbReference>
<dbReference type="PANTHER" id="PTHR43133:SF51">
    <property type="entry name" value="RNA POLYMERASE SIGMA FACTOR"/>
    <property type="match status" value="1"/>
</dbReference>
<dbReference type="InterPro" id="IPR013249">
    <property type="entry name" value="RNA_pol_sigma70_r4_t2"/>
</dbReference>
<name>A0ABR6XUT4_9BURK</name>
<feature type="domain" description="RNA polymerase sigma-70 region 2" evidence="7">
    <location>
        <begin position="30"/>
        <end position="92"/>
    </location>
</feature>